<dbReference type="EMBL" id="JAIQCV010000009">
    <property type="protein sequence ID" value="KAH1063405.1"/>
    <property type="molecule type" value="Genomic_DNA"/>
</dbReference>
<protein>
    <submittedName>
        <fullName evidence="2">Uncharacterized protein</fullName>
    </submittedName>
</protein>
<organism evidence="2 3">
    <name type="scientific">Gossypium stocksii</name>
    <dbReference type="NCBI Taxonomy" id="47602"/>
    <lineage>
        <taxon>Eukaryota</taxon>
        <taxon>Viridiplantae</taxon>
        <taxon>Streptophyta</taxon>
        <taxon>Embryophyta</taxon>
        <taxon>Tracheophyta</taxon>
        <taxon>Spermatophyta</taxon>
        <taxon>Magnoliopsida</taxon>
        <taxon>eudicotyledons</taxon>
        <taxon>Gunneridae</taxon>
        <taxon>Pentapetalae</taxon>
        <taxon>rosids</taxon>
        <taxon>malvids</taxon>
        <taxon>Malvales</taxon>
        <taxon>Malvaceae</taxon>
        <taxon>Malvoideae</taxon>
        <taxon>Gossypium</taxon>
    </lineage>
</organism>
<feature type="compositionally biased region" description="Polar residues" evidence="1">
    <location>
        <begin position="182"/>
        <end position="192"/>
    </location>
</feature>
<feature type="region of interest" description="Disordered" evidence="1">
    <location>
        <begin position="114"/>
        <end position="203"/>
    </location>
</feature>
<sequence>MPSPFSHPKHHFFIFFSPSQNTQNHPPITLTDTEIKTPTITFQKSDQNPIIADRHRRPPPLPPPRATATCHCRCYQNCSFVTPRQDHGLNLQPNVDNFSISLNQSRHRFSAPPIFNIVDDEPFPPPPRRAVTQRRDRNSDEARTPNDRVEAPSTMNERVFQCQTQSSTTRKRQEQTRELATPSYSSTDTVENFSPPDSPIEFV</sequence>
<evidence type="ECO:0000256" key="1">
    <source>
        <dbReference type="SAM" id="MobiDB-lite"/>
    </source>
</evidence>
<comment type="caution">
    <text evidence="2">The sequence shown here is derived from an EMBL/GenBank/DDBJ whole genome shotgun (WGS) entry which is preliminary data.</text>
</comment>
<proteinExistence type="predicted"/>
<name>A0A9D3UW01_9ROSI</name>
<dbReference type="AlphaFoldDB" id="A0A9D3UW01"/>
<reference evidence="2 3" key="1">
    <citation type="journal article" date="2021" name="Plant Biotechnol. J.">
        <title>Multi-omics assisted identification of the key and species-specific regulatory components of drought-tolerant mechanisms in Gossypium stocksii.</title>
        <authorList>
            <person name="Yu D."/>
            <person name="Ke L."/>
            <person name="Zhang D."/>
            <person name="Wu Y."/>
            <person name="Sun Y."/>
            <person name="Mei J."/>
            <person name="Sun J."/>
            <person name="Sun Y."/>
        </authorList>
    </citation>
    <scope>NUCLEOTIDE SEQUENCE [LARGE SCALE GENOMIC DNA]</scope>
    <source>
        <strain evidence="3">cv. E1</strain>
        <tissue evidence="2">Leaf</tissue>
    </source>
</reference>
<keyword evidence="3" id="KW-1185">Reference proteome</keyword>
<accession>A0A9D3UW01</accession>
<gene>
    <name evidence="2" type="ORF">J1N35_028392</name>
</gene>
<dbReference type="Proteomes" id="UP000828251">
    <property type="component" value="Unassembled WGS sequence"/>
</dbReference>
<evidence type="ECO:0000313" key="2">
    <source>
        <dbReference type="EMBL" id="KAH1063405.1"/>
    </source>
</evidence>
<evidence type="ECO:0000313" key="3">
    <source>
        <dbReference type="Proteomes" id="UP000828251"/>
    </source>
</evidence>
<feature type="compositionally biased region" description="Basic and acidic residues" evidence="1">
    <location>
        <begin position="133"/>
        <end position="150"/>
    </location>
</feature>
<feature type="compositionally biased region" description="Polar residues" evidence="1">
    <location>
        <begin position="153"/>
        <end position="168"/>
    </location>
</feature>